<proteinExistence type="predicted"/>
<evidence type="ECO:0000256" key="1">
    <source>
        <dbReference type="ARBA" id="ARBA00022801"/>
    </source>
</evidence>
<dbReference type="InterPro" id="IPR051262">
    <property type="entry name" value="SMP-30/CGR1_Lactonase"/>
</dbReference>
<protein>
    <submittedName>
        <fullName evidence="3">SMP-30/gluconolactonase/LRE family protein</fullName>
    </submittedName>
</protein>
<dbReference type="OrthoDB" id="241638at2"/>
<dbReference type="InterPro" id="IPR013658">
    <property type="entry name" value="SGL"/>
</dbReference>
<organism evidence="3 4">
    <name type="scientific">Flavisolibacter ginsenosidimutans</name>
    <dbReference type="NCBI Taxonomy" id="661481"/>
    <lineage>
        <taxon>Bacteria</taxon>
        <taxon>Pseudomonadati</taxon>
        <taxon>Bacteroidota</taxon>
        <taxon>Chitinophagia</taxon>
        <taxon>Chitinophagales</taxon>
        <taxon>Chitinophagaceae</taxon>
        <taxon>Flavisolibacter</taxon>
    </lineage>
</organism>
<reference evidence="3 4" key="1">
    <citation type="journal article" date="2015" name="Int. J. Syst. Evol. Microbiol.">
        <title>Flavisolibacter ginsenosidimutans sp. nov., with ginsenoside-converting activity isolated from soil used for cultivating ginseng.</title>
        <authorList>
            <person name="Zhao Y."/>
            <person name="Liu Q."/>
            <person name="Kang M.S."/>
            <person name="Jin F."/>
            <person name="Yu H."/>
            <person name="Im W.T."/>
        </authorList>
    </citation>
    <scope>NUCLEOTIDE SEQUENCE [LARGE SCALE GENOMIC DNA]</scope>
    <source>
        <strain evidence="3 4">Gsoil 636</strain>
    </source>
</reference>
<dbReference type="Gene3D" id="2.120.10.30">
    <property type="entry name" value="TolB, C-terminal domain"/>
    <property type="match status" value="1"/>
</dbReference>
<sequence length="313" mass="35081">MDMPRHVLLQTKTTNQSFAMHPSLSIYDESVKHFINTDFEIETLSNDCQFTEGPVWNSEGFYLCSDITANAVLKFVPGKKKEVFIAQSGTANEADEDLKPGQAGSNALAYDGEGSLLVCRHGSHEIARWNGKELQPFLSSYNGKPFNSPNDLIVDKKGKIFFSDPPYGLKEGKLNPEKFQPIAGAYCHYNGETKIFCDKYQYPNGVCLTPDESQLYLCSNKPFEKFISVFDAETLHFKRILAEENSDGIKCDPNGNVYLCNKDGIIILNSEGKRLALIQFPTIPANCCWGGEGKKDLFVCARENVFQIRNLLR</sequence>
<dbReference type="Proteomes" id="UP000321204">
    <property type="component" value="Chromosome"/>
</dbReference>
<dbReference type="PANTHER" id="PTHR47572:SF4">
    <property type="entry name" value="LACTONASE DRP35"/>
    <property type="match status" value="1"/>
</dbReference>
<dbReference type="KEGG" id="fgg:FSB75_09330"/>
<keyword evidence="4" id="KW-1185">Reference proteome</keyword>
<dbReference type="InterPro" id="IPR011042">
    <property type="entry name" value="6-blade_b-propeller_TolB-like"/>
</dbReference>
<dbReference type="AlphaFoldDB" id="A0A5B8UHH2"/>
<dbReference type="Pfam" id="PF08450">
    <property type="entry name" value="SGL"/>
    <property type="match status" value="1"/>
</dbReference>
<gene>
    <name evidence="3" type="ORF">FSB75_09330</name>
</gene>
<dbReference type="PANTHER" id="PTHR47572">
    <property type="entry name" value="LIPOPROTEIN-RELATED"/>
    <property type="match status" value="1"/>
</dbReference>
<name>A0A5B8UHH2_9BACT</name>
<keyword evidence="1" id="KW-0378">Hydrolase</keyword>
<feature type="domain" description="SMP-30/Gluconolactonase/LRE-like region" evidence="2">
    <location>
        <begin position="50"/>
        <end position="300"/>
    </location>
</feature>
<accession>A0A5B8UHH2</accession>
<dbReference type="SUPFAM" id="SSF63829">
    <property type="entry name" value="Calcium-dependent phosphotriesterase"/>
    <property type="match status" value="1"/>
</dbReference>
<evidence type="ECO:0000313" key="4">
    <source>
        <dbReference type="Proteomes" id="UP000321204"/>
    </source>
</evidence>
<dbReference type="GO" id="GO:0016787">
    <property type="term" value="F:hydrolase activity"/>
    <property type="evidence" value="ECO:0007669"/>
    <property type="project" value="UniProtKB-KW"/>
</dbReference>
<evidence type="ECO:0000259" key="2">
    <source>
        <dbReference type="Pfam" id="PF08450"/>
    </source>
</evidence>
<dbReference type="EMBL" id="CP042433">
    <property type="protein sequence ID" value="QEC56087.1"/>
    <property type="molecule type" value="Genomic_DNA"/>
</dbReference>
<evidence type="ECO:0000313" key="3">
    <source>
        <dbReference type="EMBL" id="QEC56087.1"/>
    </source>
</evidence>